<dbReference type="PROSITE" id="PS50097">
    <property type="entry name" value="BTB"/>
    <property type="match status" value="1"/>
</dbReference>
<dbReference type="GO" id="GO:0000978">
    <property type="term" value="F:RNA polymerase II cis-regulatory region sequence-specific DNA binding"/>
    <property type="evidence" value="ECO:0007669"/>
    <property type="project" value="TreeGrafter"/>
</dbReference>
<dbReference type="GO" id="GO:0000981">
    <property type="term" value="F:DNA-binding transcription factor activity, RNA polymerase II-specific"/>
    <property type="evidence" value="ECO:0007669"/>
    <property type="project" value="TreeGrafter"/>
</dbReference>
<dbReference type="eggNOG" id="KOG1721">
    <property type="taxonomic scope" value="Eukaryota"/>
</dbReference>
<feature type="compositionally biased region" description="Gly residues" evidence="11">
    <location>
        <begin position="157"/>
        <end position="169"/>
    </location>
</feature>
<feature type="domain" description="C2H2-type" evidence="13">
    <location>
        <begin position="464"/>
        <end position="491"/>
    </location>
</feature>
<evidence type="ECO:0000256" key="8">
    <source>
        <dbReference type="ARBA" id="ARBA00023163"/>
    </source>
</evidence>
<evidence type="ECO:0000259" key="13">
    <source>
        <dbReference type="PROSITE" id="PS50157"/>
    </source>
</evidence>
<dbReference type="InterPro" id="IPR013087">
    <property type="entry name" value="Znf_C2H2_type"/>
</dbReference>
<proteinExistence type="predicted"/>
<gene>
    <name evidence="14" type="ORF">UY3_13020</name>
</gene>
<keyword evidence="6" id="KW-0805">Transcription regulation</keyword>
<dbReference type="Gene3D" id="3.30.160.60">
    <property type="entry name" value="Classic Zinc Finger"/>
    <property type="match status" value="1"/>
</dbReference>
<dbReference type="PANTHER" id="PTHR46105:SF6">
    <property type="entry name" value="ZINC FINGER AND BTB DOMAIN-CONTAINING PROTEIN 7A"/>
    <property type="match status" value="1"/>
</dbReference>
<dbReference type="SMART" id="SM00225">
    <property type="entry name" value="BTB"/>
    <property type="match status" value="1"/>
</dbReference>
<dbReference type="SUPFAM" id="SSF54695">
    <property type="entry name" value="POZ domain"/>
    <property type="match status" value="1"/>
</dbReference>
<organism evidence="14 15">
    <name type="scientific">Chelonia mydas</name>
    <name type="common">Green sea-turtle</name>
    <name type="synonym">Chelonia agassizi</name>
    <dbReference type="NCBI Taxonomy" id="8469"/>
    <lineage>
        <taxon>Eukaryota</taxon>
        <taxon>Metazoa</taxon>
        <taxon>Chordata</taxon>
        <taxon>Craniata</taxon>
        <taxon>Vertebrata</taxon>
        <taxon>Euteleostomi</taxon>
        <taxon>Archelosauria</taxon>
        <taxon>Testudinata</taxon>
        <taxon>Testudines</taxon>
        <taxon>Cryptodira</taxon>
        <taxon>Durocryptodira</taxon>
        <taxon>Americhelydia</taxon>
        <taxon>Chelonioidea</taxon>
        <taxon>Cheloniidae</taxon>
        <taxon>Chelonia</taxon>
    </lineage>
</organism>
<evidence type="ECO:0000256" key="9">
    <source>
        <dbReference type="ARBA" id="ARBA00023242"/>
    </source>
</evidence>
<dbReference type="InterPro" id="IPR000210">
    <property type="entry name" value="BTB/POZ_dom"/>
</dbReference>
<keyword evidence="4 10" id="KW-0863">Zinc-finger</keyword>
<keyword evidence="15" id="KW-1185">Reference proteome</keyword>
<dbReference type="STRING" id="8469.M7BCK8"/>
<dbReference type="GO" id="GO:0008270">
    <property type="term" value="F:zinc ion binding"/>
    <property type="evidence" value="ECO:0007669"/>
    <property type="project" value="UniProtKB-KW"/>
</dbReference>
<dbReference type="AlphaFoldDB" id="M7BCK8"/>
<evidence type="ECO:0000313" key="15">
    <source>
        <dbReference type="Proteomes" id="UP000031443"/>
    </source>
</evidence>
<keyword evidence="3" id="KW-0677">Repeat</keyword>
<dbReference type="CDD" id="cd18218">
    <property type="entry name" value="BTB_POZ_ZBTB32_FAZF_TZFP"/>
    <property type="match status" value="1"/>
</dbReference>
<dbReference type="EMBL" id="KB553348">
    <property type="protein sequence ID" value="EMP29868.1"/>
    <property type="molecule type" value="Genomic_DNA"/>
</dbReference>
<dbReference type="GO" id="GO:0005634">
    <property type="term" value="C:nucleus"/>
    <property type="evidence" value="ECO:0007669"/>
    <property type="project" value="UniProtKB-SubCell"/>
</dbReference>
<keyword evidence="7" id="KW-0238">DNA-binding</keyword>
<dbReference type="Gene3D" id="3.30.710.10">
    <property type="entry name" value="Potassium Channel Kv1.1, Chain A"/>
    <property type="match status" value="1"/>
</dbReference>
<evidence type="ECO:0000259" key="12">
    <source>
        <dbReference type="PROSITE" id="PS50097"/>
    </source>
</evidence>
<protein>
    <submittedName>
        <fullName evidence="14">Zinc finger and BTB domain-containing protein 16-A</fullName>
    </submittedName>
</protein>
<evidence type="ECO:0000256" key="11">
    <source>
        <dbReference type="SAM" id="MobiDB-lite"/>
    </source>
</evidence>
<accession>M7BCK8</accession>
<dbReference type="InterPro" id="IPR050457">
    <property type="entry name" value="ZnFinger_BTB_dom_contain"/>
</dbReference>
<evidence type="ECO:0000256" key="7">
    <source>
        <dbReference type="ARBA" id="ARBA00023125"/>
    </source>
</evidence>
<dbReference type="PROSITE" id="PS00028">
    <property type="entry name" value="ZINC_FINGER_C2H2_1"/>
    <property type="match status" value="1"/>
</dbReference>
<dbReference type="InterPro" id="IPR036236">
    <property type="entry name" value="Znf_C2H2_sf"/>
</dbReference>
<dbReference type="Pfam" id="PF00651">
    <property type="entry name" value="BTB"/>
    <property type="match status" value="1"/>
</dbReference>
<dbReference type="SMART" id="SM00355">
    <property type="entry name" value="ZnF_C2H2"/>
    <property type="match status" value="2"/>
</dbReference>
<comment type="subcellular location">
    <subcellularLocation>
        <location evidence="1">Nucleus</location>
    </subcellularLocation>
</comment>
<keyword evidence="9" id="KW-0539">Nucleus</keyword>
<evidence type="ECO:0000256" key="6">
    <source>
        <dbReference type="ARBA" id="ARBA00023015"/>
    </source>
</evidence>
<reference evidence="15" key="1">
    <citation type="journal article" date="2013" name="Nat. Genet.">
        <title>The draft genomes of soft-shell turtle and green sea turtle yield insights into the development and evolution of the turtle-specific body plan.</title>
        <authorList>
            <person name="Wang Z."/>
            <person name="Pascual-Anaya J."/>
            <person name="Zadissa A."/>
            <person name="Li W."/>
            <person name="Niimura Y."/>
            <person name="Huang Z."/>
            <person name="Li C."/>
            <person name="White S."/>
            <person name="Xiong Z."/>
            <person name="Fang D."/>
            <person name="Wang B."/>
            <person name="Ming Y."/>
            <person name="Chen Y."/>
            <person name="Zheng Y."/>
            <person name="Kuraku S."/>
            <person name="Pignatelli M."/>
            <person name="Herrero J."/>
            <person name="Beal K."/>
            <person name="Nozawa M."/>
            <person name="Li Q."/>
            <person name="Wang J."/>
            <person name="Zhang H."/>
            <person name="Yu L."/>
            <person name="Shigenobu S."/>
            <person name="Wang J."/>
            <person name="Liu J."/>
            <person name="Flicek P."/>
            <person name="Searle S."/>
            <person name="Wang J."/>
            <person name="Kuratani S."/>
            <person name="Yin Y."/>
            <person name="Aken B."/>
            <person name="Zhang G."/>
            <person name="Irie N."/>
        </authorList>
    </citation>
    <scope>NUCLEOTIDE SEQUENCE [LARGE SCALE GENOMIC DNA]</scope>
</reference>
<evidence type="ECO:0000256" key="1">
    <source>
        <dbReference type="ARBA" id="ARBA00004123"/>
    </source>
</evidence>
<dbReference type="InterPro" id="IPR011333">
    <property type="entry name" value="SKP1/BTB/POZ_sf"/>
</dbReference>
<evidence type="ECO:0000256" key="3">
    <source>
        <dbReference type="ARBA" id="ARBA00022737"/>
    </source>
</evidence>
<evidence type="ECO:0000256" key="4">
    <source>
        <dbReference type="ARBA" id="ARBA00022771"/>
    </source>
</evidence>
<evidence type="ECO:0000256" key="5">
    <source>
        <dbReference type="ARBA" id="ARBA00022833"/>
    </source>
</evidence>
<evidence type="ECO:0000313" key="14">
    <source>
        <dbReference type="EMBL" id="EMP29868.1"/>
    </source>
</evidence>
<feature type="region of interest" description="Disordered" evidence="11">
    <location>
        <begin position="143"/>
        <end position="199"/>
    </location>
</feature>
<evidence type="ECO:0000256" key="2">
    <source>
        <dbReference type="ARBA" id="ARBA00022723"/>
    </source>
</evidence>
<evidence type="ECO:0000256" key="10">
    <source>
        <dbReference type="PROSITE-ProRule" id="PRU00042"/>
    </source>
</evidence>
<dbReference type="PROSITE" id="PS50157">
    <property type="entry name" value="ZINC_FINGER_C2H2_2"/>
    <property type="match status" value="1"/>
</dbReference>
<feature type="domain" description="BTB" evidence="12">
    <location>
        <begin position="30"/>
        <end position="94"/>
    </location>
</feature>
<name>M7BCK8_CHEMY</name>
<dbReference type="Proteomes" id="UP000031443">
    <property type="component" value="Unassembled WGS sequence"/>
</dbReference>
<keyword evidence="2" id="KW-0479">Metal-binding</keyword>
<dbReference type="FunFam" id="3.30.160.60:FF:000322">
    <property type="entry name" value="GDNF-inducible zinc finger protein 1"/>
    <property type="match status" value="1"/>
</dbReference>
<sequence>MARRVRLHSPSHPDLLLHRAGELRHAQALCDVLVRVGQRDFPAHSLVLACASRTLARLLLLQGPSKLCSLDFLAPATFKHALDFAYTGSLEVAPEELTSLLATARDLEMEELEQACLRALGTGGPDGTGIGDMAGGHDSIGVGDRTGGRDGVAIGDSTGGHDGIGVGDRTGGHDEVATGDRTGGYDGVAIGDRSGDPDEVGVCDRTGGHDGVSIGDWAGSHDRVAIGNGDGGHDRVVNGDRAGSHDGIGAQDTRKETVAGMSQMKSVVASPVGKTVAPGNHNLVLLADGPCLALARPDSKGSQIQDGSLAPSWVLFEQSSLKPRESVITARPQPQERRAHPWPPEALWGPEGVVAGYQPCPPLLSYQLRSLPSPLGDLGPGHMAVSASVGFHGYIRPFPCGLETGKPGAPIGITGREKQLEDQSPETLRFPAGIRYLWLQQLLPCPLSSVPGKQGSQLRGEKPFQCKLCPQRSRDYSAMIKHLRTHGGAAPYRCTLCCQFCPSLAAMQKHMKGHCPEELPSDWTIETTYLYSSSTSSS</sequence>
<dbReference type="PANTHER" id="PTHR46105">
    <property type="entry name" value="AGAP004733-PA"/>
    <property type="match status" value="1"/>
</dbReference>
<dbReference type="SUPFAM" id="SSF57667">
    <property type="entry name" value="beta-beta-alpha zinc fingers"/>
    <property type="match status" value="1"/>
</dbReference>
<keyword evidence="5" id="KW-0862">Zinc</keyword>
<keyword evidence="8" id="KW-0804">Transcription</keyword>